<reference evidence="2 3" key="1">
    <citation type="submission" date="2020-09" db="EMBL/GenBank/DDBJ databases">
        <title>De no assembly of potato wild relative species, Solanum commersonii.</title>
        <authorList>
            <person name="Cho K."/>
        </authorList>
    </citation>
    <scope>NUCLEOTIDE SEQUENCE [LARGE SCALE GENOMIC DNA]</scope>
    <source>
        <strain evidence="2">LZ3.2</strain>
        <tissue evidence="2">Leaf</tissue>
    </source>
</reference>
<dbReference type="AlphaFoldDB" id="A0A9J5XDW1"/>
<protein>
    <submittedName>
        <fullName evidence="2">Uncharacterized protein</fullName>
    </submittedName>
</protein>
<evidence type="ECO:0000256" key="1">
    <source>
        <dbReference type="SAM" id="MobiDB-lite"/>
    </source>
</evidence>
<accession>A0A9J5XDW1</accession>
<evidence type="ECO:0000313" key="3">
    <source>
        <dbReference type="Proteomes" id="UP000824120"/>
    </source>
</evidence>
<feature type="compositionally biased region" description="Basic and acidic residues" evidence="1">
    <location>
        <begin position="48"/>
        <end position="62"/>
    </location>
</feature>
<gene>
    <name evidence="2" type="ORF">H5410_047027</name>
</gene>
<organism evidence="2 3">
    <name type="scientific">Solanum commersonii</name>
    <name type="common">Commerson's wild potato</name>
    <name type="synonym">Commerson's nightshade</name>
    <dbReference type="NCBI Taxonomy" id="4109"/>
    <lineage>
        <taxon>Eukaryota</taxon>
        <taxon>Viridiplantae</taxon>
        <taxon>Streptophyta</taxon>
        <taxon>Embryophyta</taxon>
        <taxon>Tracheophyta</taxon>
        <taxon>Spermatophyta</taxon>
        <taxon>Magnoliopsida</taxon>
        <taxon>eudicotyledons</taxon>
        <taxon>Gunneridae</taxon>
        <taxon>Pentapetalae</taxon>
        <taxon>asterids</taxon>
        <taxon>lamiids</taxon>
        <taxon>Solanales</taxon>
        <taxon>Solanaceae</taxon>
        <taxon>Solanoideae</taxon>
        <taxon>Solaneae</taxon>
        <taxon>Solanum</taxon>
    </lineage>
</organism>
<comment type="caution">
    <text evidence="2">The sequence shown here is derived from an EMBL/GenBank/DDBJ whole genome shotgun (WGS) entry which is preliminary data.</text>
</comment>
<dbReference type="EMBL" id="JACXVP010000009">
    <property type="protein sequence ID" value="KAG5586593.1"/>
    <property type="molecule type" value="Genomic_DNA"/>
</dbReference>
<name>A0A9J5XDW1_SOLCO</name>
<dbReference type="PANTHER" id="PTHR48186:SF1">
    <property type="entry name" value="TPX2 C-TERMINAL DOMAIN-CONTAINING PROTEIN"/>
    <property type="match status" value="1"/>
</dbReference>
<feature type="region of interest" description="Disordered" evidence="1">
    <location>
        <begin position="35"/>
        <end position="62"/>
    </location>
</feature>
<proteinExistence type="predicted"/>
<dbReference type="PANTHER" id="PTHR48186">
    <property type="entry name" value="NB-ARC DOMAIN-CONTAINING PROTEIN"/>
    <property type="match status" value="1"/>
</dbReference>
<keyword evidence="3" id="KW-1185">Reference proteome</keyword>
<dbReference type="Proteomes" id="UP000824120">
    <property type="component" value="Chromosome 9"/>
</dbReference>
<evidence type="ECO:0000313" key="2">
    <source>
        <dbReference type="EMBL" id="KAG5586593.1"/>
    </source>
</evidence>
<sequence>MASRKRMNESTKRVQVAPPRATLLYDLSFEKHLDRGKQLQKQSHKGFKKMESDIEKKREDGA</sequence>